<accession>D2ZZH0</accession>
<comment type="caution">
    <text evidence="1">The sequence shown here is derived from an EMBL/GenBank/DDBJ whole genome shotgun (WGS) entry which is preliminary data.</text>
</comment>
<evidence type="ECO:0000313" key="2">
    <source>
        <dbReference type="Proteomes" id="UP000003344"/>
    </source>
</evidence>
<reference evidence="1 2" key="1">
    <citation type="submission" date="2009-10" db="EMBL/GenBank/DDBJ databases">
        <authorList>
            <person name="Weinstock G."/>
            <person name="Sodergren E."/>
            <person name="Clifton S."/>
            <person name="Fulton L."/>
            <person name="Fulton B."/>
            <person name="Courtney L."/>
            <person name="Fronick C."/>
            <person name="Harrison M."/>
            <person name="Strong C."/>
            <person name="Farmer C."/>
            <person name="Delahaunty K."/>
            <person name="Markovic C."/>
            <person name="Hall O."/>
            <person name="Minx P."/>
            <person name="Tomlinson C."/>
            <person name="Mitreva M."/>
            <person name="Nelson J."/>
            <person name="Hou S."/>
            <person name="Wollam A."/>
            <person name="Pepin K.H."/>
            <person name="Johnson M."/>
            <person name="Bhonagiri V."/>
            <person name="Nash W.E."/>
            <person name="Warren W."/>
            <person name="Chinwalla A."/>
            <person name="Mardis E.R."/>
            <person name="Wilson R.K."/>
        </authorList>
    </citation>
    <scope>NUCLEOTIDE SEQUENCE [LARGE SCALE GENOMIC DNA]</scope>
    <source>
        <strain evidence="2">ATCC 25996 / DSM 4631 / NCTC 10774 / M26</strain>
    </source>
</reference>
<name>D2ZZH0_NEIM2</name>
<proteinExistence type="predicted"/>
<dbReference type="Proteomes" id="UP000003344">
    <property type="component" value="Unassembled WGS sequence"/>
</dbReference>
<organism evidence="1 2">
    <name type="scientific">Neisseria mucosa (strain ATCC 25996 / DSM 4631 / NCTC 10774 / M26)</name>
    <dbReference type="NCBI Taxonomy" id="546266"/>
    <lineage>
        <taxon>Bacteria</taxon>
        <taxon>Pseudomonadati</taxon>
        <taxon>Pseudomonadota</taxon>
        <taxon>Betaproteobacteria</taxon>
        <taxon>Neisseriales</taxon>
        <taxon>Neisseriaceae</taxon>
        <taxon>Neisseria</taxon>
    </lineage>
</organism>
<gene>
    <name evidence="1" type="ORF">NEIMUCOT_06046</name>
</gene>
<dbReference type="AlphaFoldDB" id="D2ZZH0"/>
<protein>
    <submittedName>
        <fullName evidence="1">Uncharacterized protein</fullName>
    </submittedName>
</protein>
<evidence type="ECO:0000313" key="1">
    <source>
        <dbReference type="EMBL" id="EFC87541.1"/>
    </source>
</evidence>
<sequence>MLSPAVSQAWTLPLPHTAINRDRSSEMLTFNNIANACKRILAIKNQRLPC</sequence>
<dbReference type="EMBL" id="ACDX02000018">
    <property type="protein sequence ID" value="EFC87541.1"/>
    <property type="molecule type" value="Genomic_DNA"/>
</dbReference>